<evidence type="ECO:0000256" key="1">
    <source>
        <dbReference type="SAM" id="Phobius"/>
    </source>
</evidence>
<feature type="transmembrane region" description="Helical" evidence="1">
    <location>
        <begin position="179"/>
        <end position="202"/>
    </location>
</feature>
<protein>
    <submittedName>
        <fullName evidence="2">Uncharacterized protein</fullName>
    </submittedName>
</protein>
<reference evidence="2 3" key="1">
    <citation type="submission" date="2023-07" db="EMBL/GenBank/DDBJ databases">
        <title>Sequencing the genomes of 1000 actinobacteria strains.</title>
        <authorList>
            <person name="Klenk H.-P."/>
        </authorList>
    </citation>
    <scope>NUCLEOTIDE SEQUENCE [LARGE SCALE GENOMIC DNA]</scope>
    <source>
        <strain evidence="2 3">DSM 44109</strain>
    </source>
</reference>
<evidence type="ECO:0000313" key="2">
    <source>
        <dbReference type="EMBL" id="MDP9860990.1"/>
    </source>
</evidence>
<dbReference type="RefSeq" id="WP_306856671.1">
    <property type="nucleotide sequence ID" value="NZ_JAUSRB010000001.1"/>
</dbReference>
<keyword evidence="1" id="KW-0812">Transmembrane</keyword>
<dbReference type="Proteomes" id="UP001230426">
    <property type="component" value="Unassembled WGS sequence"/>
</dbReference>
<feature type="transmembrane region" description="Helical" evidence="1">
    <location>
        <begin position="88"/>
        <end position="115"/>
    </location>
</feature>
<dbReference type="EMBL" id="JAUSRB010000001">
    <property type="protein sequence ID" value="MDP9860990.1"/>
    <property type="molecule type" value="Genomic_DNA"/>
</dbReference>
<feature type="transmembrane region" description="Helical" evidence="1">
    <location>
        <begin position="55"/>
        <end position="76"/>
    </location>
</feature>
<feature type="transmembrane region" description="Helical" evidence="1">
    <location>
        <begin position="127"/>
        <end position="150"/>
    </location>
</feature>
<keyword evidence="3" id="KW-1185">Reference proteome</keyword>
<name>A0ABT9QXQ4_9ACTN</name>
<feature type="transmembrane region" description="Helical" evidence="1">
    <location>
        <begin position="292"/>
        <end position="313"/>
    </location>
</feature>
<organism evidence="2 3">
    <name type="scientific">Streptosporangium brasiliense</name>
    <dbReference type="NCBI Taxonomy" id="47480"/>
    <lineage>
        <taxon>Bacteria</taxon>
        <taxon>Bacillati</taxon>
        <taxon>Actinomycetota</taxon>
        <taxon>Actinomycetes</taxon>
        <taxon>Streptosporangiales</taxon>
        <taxon>Streptosporangiaceae</taxon>
        <taxon>Streptosporangium</taxon>
    </lineage>
</organism>
<feature type="transmembrane region" description="Helical" evidence="1">
    <location>
        <begin position="252"/>
        <end position="272"/>
    </location>
</feature>
<accession>A0ABT9QXQ4</accession>
<keyword evidence="1" id="KW-1133">Transmembrane helix</keyword>
<gene>
    <name evidence="2" type="ORF">J2S55_000249</name>
</gene>
<keyword evidence="1" id="KW-0472">Membrane</keyword>
<comment type="caution">
    <text evidence="2">The sequence shown here is derived from an EMBL/GenBank/DDBJ whole genome shotgun (WGS) entry which is preliminary data.</text>
</comment>
<sequence>MTRVSDDTRAGALQLTATAVAVAGTLPYLTLKLTWLTGGSAGIDDPAVLQDGGFFGLNLLTFGLDAVALLIALAFVRPWGRRIPAGLLLAPMWVGTGLLVPLAAMVVPAFLVGLFDGGPFPGSGPVAGWVFAVVYTGFVCQGLGLVAGFVHHARLRWPGVFTRRTSEGPAGPTLELQTFVAWGAVAVAAVLAAFNLCWLLGIPLGLPAGALTGRPPASWLQNAVNTVLPVAGAAGLLAVVRRRSGRPLWMPVALAWLGSGGMFGWSMWGLLVTLTPSDLGSGGPGGGGALELVTLFTVLAGLVIGLAGAFALVERERS</sequence>
<evidence type="ECO:0000313" key="3">
    <source>
        <dbReference type="Proteomes" id="UP001230426"/>
    </source>
</evidence>
<proteinExistence type="predicted"/>
<feature type="transmembrane region" description="Helical" evidence="1">
    <location>
        <begin position="222"/>
        <end position="240"/>
    </location>
</feature>
<feature type="transmembrane region" description="Helical" evidence="1">
    <location>
        <begin position="12"/>
        <end position="35"/>
    </location>
</feature>